<feature type="transmembrane region" description="Helical" evidence="19">
    <location>
        <begin position="85"/>
        <end position="108"/>
    </location>
</feature>
<keyword evidence="15" id="KW-0186">Copper</keyword>
<feature type="transmembrane region" description="Helical" evidence="19">
    <location>
        <begin position="812"/>
        <end position="834"/>
    </location>
</feature>
<dbReference type="OrthoDB" id="9803294at2"/>
<dbReference type="InterPro" id="IPR000298">
    <property type="entry name" value="Cyt_c_oxidase-like_su3"/>
</dbReference>
<dbReference type="SUPFAM" id="SSF81452">
    <property type="entry name" value="Cytochrome c oxidase subunit III-like"/>
    <property type="match status" value="1"/>
</dbReference>
<dbReference type="InterPro" id="IPR035973">
    <property type="entry name" value="Cyt_c_oxidase_su3-like_sf"/>
</dbReference>
<keyword evidence="12 18" id="KW-0249">Electron transport</keyword>
<dbReference type="PRINTS" id="PR01165">
    <property type="entry name" value="CYCOXIDASEI"/>
</dbReference>
<dbReference type="InterPro" id="IPR000883">
    <property type="entry name" value="Cyt_C_Oxase_1"/>
</dbReference>
<evidence type="ECO:0000256" key="5">
    <source>
        <dbReference type="ARBA" id="ARBA00022448"/>
    </source>
</evidence>
<feature type="transmembrane region" description="Helical" evidence="19">
    <location>
        <begin position="165"/>
        <end position="189"/>
    </location>
</feature>
<evidence type="ECO:0000256" key="6">
    <source>
        <dbReference type="ARBA" id="ARBA00022475"/>
    </source>
</evidence>
<feature type="transmembrane region" description="Helical" evidence="19">
    <location>
        <begin position="358"/>
        <end position="380"/>
    </location>
</feature>
<feature type="domain" description="Heme-copper oxidase subunit III family profile" evidence="20">
    <location>
        <begin position="582"/>
        <end position="833"/>
    </location>
</feature>
<keyword evidence="13 19" id="KW-1133">Transmembrane helix</keyword>
<keyword evidence="6" id="KW-1003">Cell membrane</keyword>
<evidence type="ECO:0000256" key="17">
    <source>
        <dbReference type="ARBA" id="ARBA00047816"/>
    </source>
</evidence>
<evidence type="ECO:0000256" key="9">
    <source>
        <dbReference type="ARBA" id="ARBA00022692"/>
    </source>
</evidence>
<feature type="transmembrane region" description="Helical" evidence="19">
    <location>
        <begin position="700"/>
        <end position="719"/>
    </location>
</feature>
<evidence type="ECO:0000256" key="7">
    <source>
        <dbReference type="ARBA" id="ARBA00022617"/>
    </source>
</evidence>
<proteinExistence type="inferred from homology"/>
<dbReference type="InterPro" id="IPR023615">
    <property type="entry name" value="Cyt_c_Oxase_su1_BS"/>
</dbReference>
<dbReference type="SUPFAM" id="SSF81442">
    <property type="entry name" value="Cytochrome c oxidase subunit I-like"/>
    <property type="match status" value="1"/>
</dbReference>
<evidence type="ECO:0000256" key="13">
    <source>
        <dbReference type="ARBA" id="ARBA00022989"/>
    </source>
</evidence>
<dbReference type="Proteomes" id="UP000030017">
    <property type="component" value="Unassembled WGS sequence"/>
</dbReference>
<dbReference type="Pfam" id="PF00115">
    <property type="entry name" value="COX1"/>
    <property type="match status" value="1"/>
</dbReference>
<feature type="transmembrane region" description="Helical" evidence="19">
    <location>
        <begin position="289"/>
        <end position="309"/>
    </location>
</feature>
<feature type="transmembrane region" description="Helical" evidence="19">
    <location>
        <begin position="428"/>
        <end position="450"/>
    </location>
</feature>
<evidence type="ECO:0000256" key="19">
    <source>
        <dbReference type="SAM" id="Phobius"/>
    </source>
</evidence>
<feature type="transmembrane region" description="Helical" evidence="19">
    <location>
        <begin position="610"/>
        <end position="633"/>
    </location>
</feature>
<dbReference type="FunFam" id="1.20.210.10:FF:000006">
    <property type="entry name" value="Cytochrome c oxidase subunit 1"/>
    <property type="match status" value="1"/>
</dbReference>
<dbReference type="GO" id="GO:0046872">
    <property type="term" value="F:metal ion binding"/>
    <property type="evidence" value="ECO:0007669"/>
    <property type="project" value="UniProtKB-KW"/>
</dbReference>
<dbReference type="STRING" id="1122185.N792_07860"/>
<feature type="transmembrane region" description="Helical" evidence="19">
    <location>
        <begin position="120"/>
        <end position="139"/>
    </location>
</feature>
<evidence type="ECO:0000256" key="15">
    <source>
        <dbReference type="ARBA" id="ARBA00023008"/>
    </source>
</evidence>
<feature type="transmembrane region" description="Helical" evidence="19">
    <location>
        <begin position="321"/>
        <end position="346"/>
    </location>
</feature>
<protein>
    <recommendedName>
        <fullName evidence="4">cytochrome-c oxidase</fullName>
        <ecNumber evidence="4">7.1.1.9</ecNumber>
    </recommendedName>
</protein>
<dbReference type="EMBL" id="AVPS01000004">
    <property type="protein sequence ID" value="KGM52225.1"/>
    <property type="molecule type" value="Genomic_DNA"/>
</dbReference>
<feature type="transmembrane region" description="Helical" evidence="19">
    <location>
        <begin position="392"/>
        <end position="416"/>
    </location>
</feature>
<name>A0A0A0EPR5_9GAMM</name>
<evidence type="ECO:0000256" key="16">
    <source>
        <dbReference type="ARBA" id="ARBA00023136"/>
    </source>
</evidence>
<sequence>MTGRHARNGRAQAARLEAAWKTPTGWRYWSSVNNSQVGKWYTVTAITFFLFAGVLALLMRVQLALPDNDFVSATTYNQLFTLHGSVMMFLFAVPIFEAFSILILPSLLGARELPFPRLSAYGFWCFLIGGVFVCGSIFFDAAPQGGWFMYPPLTTQYQDGLGADIWLLGLSFIEVASIAAAVELIVGVLKTRPPGMRVNLMPLYAWYILVVGAMILFAFPPLIAGDLMFELQRMLDWPFFDPARGGDPLLWQHLFWIFGHPEVYIIFLPAIALVAMIVPTFARHPIVGYSWIVLAAVGTGFLSFGLWVHHMFTTGLPNISLAFFSAASQAVALPTGIQIFALLATVLAGRVVRSVPMLFVLGALVIFVLGGLTGGMVALAPFDFQAHDTYFIVAHLHYVLMGGMVFPVIAGTYYFYPLVFGKQLSERFGRLAFWLMFAGFNIAFLPMHVSGLAGMPRRVFTYRGGQGLDLLNLISTVGAFVLAAGFAVLLLDALRTAFRGGHCERNPWGAGTLEWLAHLPPRSWGVRSIPVVQSRYPLWDQPGLMDDVDEGRFYLADAPEGLRETLVTSPVDAVPEQCLRVPGPTFVTFWAAVFTGGAFIFPVFSQYVAAGVSAVLALVAILVWLWTGTALVPEKPAKDVGLGLRLPLYASGQVSVGWWAMFITMIGDMAAFASLVFGYFFFWTVHEDFPPDPTAGPGLLWPMSALGLALAAWAATVLARGLNRRASGVGFHVAAVSGAVLALAAAAALLAGPWLTGMDPTGHAYAATVWLLVGWTTAHIVVGVVMQLYCIARRAAGRMTAEHDIDIQNVTLYWHFVAITVLVTVATIAGFPLAA</sequence>
<comment type="pathway">
    <text evidence="2">Energy metabolism; oxidative phosphorylation.</text>
</comment>
<dbReference type="InterPro" id="IPR013833">
    <property type="entry name" value="Cyt_c_oxidase_su3_a-hlx"/>
</dbReference>
<accession>A0A0A0EPR5</accession>
<dbReference type="PANTHER" id="PTHR10422:SF35">
    <property type="entry name" value="CYTOCHROME BO(3) UBIQUINOL OXIDASE SUBUNIT 1"/>
    <property type="match status" value="1"/>
</dbReference>
<feature type="domain" description="Cytochrome oxidase subunit I profile" evidence="21">
    <location>
        <begin position="20"/>
        <end position="533"/>
    </location>
</feature>
<dbReference type="UniPathway" id="UPA00705"/>
<dbReference type="GO" id="GO:0005886">
    <property type="term" value="C:plasma membrane"/>
    <property type="evidence" value="ECO:0007669"/>
    <property type="project" value="UniProtKB-SubCell"/>
</dbReference>
<dbReference type="GO" id="GO:0004129">
    <property type="term" value="F:cytochrome-c oxidase activity"/>
    <property type="evidence" value="ECO:0007669"/>
    <property type="project" value="UniProtKB-EC"/>
</dbReference>
<evidence type="ECO:0000259" key="21">
    <source>
        <dbReference type="PROSITE" id="PS50855"/>
    </source>
</evidence>
<organism evidence="22 23">
    <name type="scientific">Lysobacter concretionis Ko07 = DSM 16239</name>
    <dbReference type="NCBI Taxonomy" id="1122185"/>
    <lineage>
        <taxon>Bacteria</taxon>
        <taxon>Pseudomonadati</taxon>
        <taxon>Pseudomonadota</taxon>
        <taxon>Gammaproteobacteria</taxon>
        <taxon>Lysobacterales</taxon>
        <taxon>Lysobacteraceae</taxon>
        <taxon>Novilysobacter</taxon>
    </lineage>
</organism>
<dbReference type="EC" id="7.1.1.9" evidence="4"/>
<comment type="similarity">
    <text evidence="3 18">Belongs to the heme-copper respiratory oxidase family.</text>
</comment>
<dbReference type="InterPro" id="IPR036927">
    <property type="entry name" value="Cyt_c_oxase-like_su1_sf"/>
</dbReference>
<keyword evidence="16 19" id="KW-0472">Membrane</keyword>
<dbReference type="PROSITE" id="PS50855">
    <property type="entry name" value="COX1"/>
    <property type="match status" value="1"/>
</dbReference>
<feature type="transmembrane region" description="Helical" evidence="19">
    <location>
        <begin position="731"/>
        <end position="755"/>
    </location>
</feature>
<keyword evidence="14" id="KW-0408">Iron</keyword>
<dbReference type="NCBIfam" id="TIGR02891">
    <property type="entry name" value="CtaD_CoxA"/>
    <property type="match status" value="1"/>
</dbReference>
<evidence type="ECO:0000256" key="2">
    <source>
        <dbReference type="ARBA" id="ARBA00004673"/>
    </source>
</evidence>
<dbReference type="RefSeq" id="WP_036193479.1">
    <property type="nucleotide sequence ID" value="NZ_AVPS01000004.1"/>
</dbReference>
<comment type="catalytic activity">
    <reaction evidence="17">
        <text>4 Fe(II)-[cytochrome c] + O2 + 8 H(+)(in) = 4 Fe(III)-[cytochrome c] + 2 H2O + 4 H(+)(out)</text>
        <dbReference type="Rhea" id="RHEA:11436"/>
        <dbReference type="Rhea" id="RHEA-COMP:10350"/>
        <dbReference type="Rhea" id="RHEA-COMP:14399"/>
        <dbReference type="ChEBI" id="CHEBI:15377"/>
        <dbReference type="ChEBI" id="CHEBI:15378"/>
        <dbReference type="ChEBI" id="CHEBI:15379"/>
        <dbReference type="ChEBI" id="CHEBI:29033"/>
        <dbReference type="ChEBI" id="CHEBI:29034"/>
        <dbReference type="EC" id="7.1.1.9"/>
    </reaction>
</comment>
<keyword evidence="8 18" id="KW-0679">Respiratory chain</keyword>
<dbReference type="GO" id="GO:0022904">
    <property type="term" value="P:respiratory electron transport chain"/>
    <property type="evidence" value="ECO:0007669"/>
    <property type="project" value="InterPro"/>
</dbReference>
<dbReference type="GO" id="GO:0006119">
    <property type="term" value="P:oxidative phosphorylation"/>
    <property type="evidence" value="ECO:0007669"/>
    <property type="project" value="UniProtKB-UniPathway"/>
</dbReference>
<feature type="transmembrane region" description="Helical" evidence="19">
    <location>
        <begin position="586"/>
        <end position="604"/>
    </location>
</feature>
<dbReference type="Gene3D" id="1.20.120.80">
    <property type="entry name" value="Cytochrome c oxidase, subunit III, four-helix bundle"/>
    <property type="match status" value="1"/>
</dbReference>
<evidence type="ECO:0000256" key="18">
    <source>
        <dbReference type="RuleBase" id="RU000370"/>
    </source>
</evidence>
<evidence type="ECO:0000256" key="14">
    <source>
        <dbReference type="ARBA" id="ARBA00023004"/>
    </source>
</evidence>
<dbReference type="eggNOG" id="COG0843">
    <property type="taxonomic scope" value="Bacteria"/>
</dbReference>
<evidence type="ECO:0000256" key="8">
    <source>
        <dbReference type="ARBA" id="ARBA00022660"/>
    </source>
</evidence>
<keyword evidence="23" id="KW-1185">Reference proteome</keyword>
<keyword evidence="10" id="KW-0479">Metal-binding</keyword>
<comment type="subcellular location">
    <subcellularLocation>
        <location evidence="1">Cell membrane</location>
        <topology evidence="1">Multi-pass membrane protein</topology>
    </subcellularLocation>
</comment>
<dbReference type="PANTHER" id="PTHR10422">
    <property type="entry name" value="CYTOCHROME C OXIDASE SUBUNIT 1"/>
    <property type="match status" value="1"/>
</dbReference>
<gene>
    <name evidence="22" type="ORF">N792_07860</name>
</gene>
<evidence type="ECO:0000256" key="11">
    <source>
        <dbReference type="ARBA" id="ARBA00022967"/>
    </source>
</evidence>
<feature type="transmembrane region" description="Helical" evidence="19">
    <location>
        <begin position="201"/>
        <end position="224"/>
    </location>
</feature>
<evidence type="ECO:0000256" key="12">
    <source>
        <dbReference type="ARBA" id="ARBA00022982"/>
    </source>
</evidence>
<comment type="caution">
    <text evidence="22">The sequence shown here is derived from an EMBL/GenBank/DDBJ whole genome shotgun (WGS) entry which is preliminary data.</text>
</comment>
<feature type="transmembrane region" description="Helical" evidence="19">
    <location>
        <begin position="40"/>
        <end position="65"/>
    </location>
</feature>
<feature type="transmembrane region" description="Helical" evidence="19">
    <location>
        <begin position="654"/>
        <end position="680"/>
    </location>
</feature>
<keyword evidence="5 18" id="KW-0813">Transport</keyword>
<evidence type="ECO:0000256" key="1">
    <source>
        <dbReference type="ARBA" id="ARBA00004651"/>
    </source>
</evidence>
<evidence type="ECO:0000313" key="23">
    <source>
        <dbReference type="Proteomes" id="UP000030017"/>
    </source>
</evidence>
<feature type="transmembrane region" description="Helical" evidence="19">
    <location>
        <begin position="767"/>
        <end position="791"/>
    </location>
</feature>
<dbReference type="AlphaFoldDB" id="A0A0A0EPR5"/>
<dbReference type="InterPro" id="IPR023616">
    <property type="entry name" value="Cyt_c_oxase-like_su1_dom"/>
</dbReference>
<evidence type="ECO:0000256" key="3">
    <source>
        <dbReference type="ARBA" id="ARBA00009578"/>
    </source>
</evidence>
<dbReference type="InterPro" id="IPR014241">
    <property type="entry name" value="Cyt_c_oxidase_su1_bac"/>
</dbReference>
<dbReference type="PROSITE" id="PS50253">
    <property type="entry name" value="COX3"/>
    <property type="match status" value="1"/>
</dbReference>
<feature type="transmembrane region" description="Helical" evidence="19">
    <location>
        <begin position="263"/>
        <end position="282"/>
    </location>
</feature>
<evidence type="ECO:0000256" key="10">
    <source>
        <dbReference type="ARBA" id="ARBA00022723"/>
    </source>
</evidence>
<dbReference type="GO" id="GO:0015990">
    <property type="term" value="P:electron transport coupled proton transport"/>
    <property type="evidence" value="ECO:0007669"/>
    <property type="project" value="InterPro"/>
</dbReference>
<dbReference type="Gene3D" id="1.20.210.10">
    <property type="entry name" value="Cytochrome c oxidase-like, subunit I domain"/>
    <property type="match status" value="1"/>
</dbReference>
<keyword evidence="7 18" id="KW-0349">Heme</keyword>
<feature type="transmembrane region" description="Helical" evidence="19">
    <location>
        <begin position="470"/>
        <end position="491"/>
    </location>
</feature>
<reference evidence="22 23" key="1">
    <citation type="submission" date="2013-08" db="EMBL/GenBank/DDBJ databases">
        <title>Genome sequencing of Lysobacter.</title>
        <authorList>
            <person name="Zhang S."/>
            <person name="Wang G."/>
        </authorList>
    </citation>
    <scope>NUCLEOTIDE SEQUENCE [LARGE SCALE GENOMIC DNA]</scope>
    <source>
        <strain evidence="22 23">Ko07</strain>
    </source>
</reference>
<dbReference type="GO" id="GO:0020037">
    <property type="term" value="F:heme binding"/>
    <property type="evidence" value="ECO:0007669"/>
    <property type="project" value="InterPro"/>
</dbReference>
<evidence type="ECO:0000256" key="4">
    <source>
        <dbReference type="ARBA" id="ARBA00012949"/>
    </source>
</evidence>
<evidence type="ECO:0000259" key="20">
    <source>
        <dbReference type="PROSITE" id="PS50253"/>
    </source>
</evidence>
<keyword evidence="11" id="KW-1278">Translocase</keyword>
<evidence type="ECO:0000313" key="22">
    <source>
        <dbReference type="EMBL" id="KGM52225.1"/>
    </source>
</evidence>
<dbReference type="PROSITE" id="PS00077">
    <property type="entry name" value="COX1_CUB"/>
    <property type="match status" value="1"/>
</dbReference>
<keyword evidence="9 18" id="KW-0812">Transmembrane</keyword>